<keyword evidence="1" id="KW-1133">Transmembrane helix</keyword>
<keyword evidence="1" id="KW-0472">Membrane</keyword>
<sequence length="131" mass="14273">MQTVARKHLKQEFLPAMAAYALVLIASVSALRHVDAIALRSALALLPLVPIGFAARAMLRYVRACDELQRRIELEGMGMGALLLCLCTFALGLLGSAGVLRLDGTVALIWIMPAYVLLYAVCKCVAARRYR</sequence>
<evidence type="ECO:0000256" key="1">
    <source>
        <dbReference type="SAM" id="Phobius"/>
    </source>
</evidence>
<protein>
    <submittedName>
        <fullName evidence="2">Uncharacterized protein</fullName>
    </submittedName>
</protein>
<organism evidence="2 3">
    <name type="scientific">Luteimonas salinisoli</name>
    <dbReference type="NCBI Taxonomy" id="2752307"/>
    <lineage>
        <taxon>Bacteria</taxon>
        <taxon>Pseudomonadati</taxon>
        <taxon>Pseudomonadota</taxon>
        <taxon>Gammaproteobacteria</taxon>
        <taxon>Lysobacterales</taxon>
        <taxon>Lysobacteraceae</taxon>
        <taxon>Luteimonas</taxon>
    </lineage>
</organism>
<dbReference type="AlphaFoldDB" id="A0A853J7Y1"/>
<name>A0A853J7Y1_9GAMM</name>
<keyword evidence="3" id="KW-1185">Reference proteome</keyword>
<dbReference type="EMBL" id="JACCKA010000009">
    <property type="protein sequence ID" value="NZA24985.1"/>
    <property type="molecule type" value="Genomic_DNA"/>
</dbReference>
<feature type="transmembrane region" description="Helical" evidence="1">
    <location>
        <begin position="12"/>
        <end position="31"/>
    </location>
</feature>
<evidence type="ECO:0000313" key="2">
    <source>
        <dbReference type="EMBL" id="NZA24985.1"/>
    </source>
</evidence>
<feature type="transmembrane region" description="Helical" evidence="1">
    <location>
        <begin position="37"/>
        <end position="59"/>
    </location>
</feature>
<evidence type="ECO:0000313" key="3">
    <source>
        <dbReference type="Proteomes" id="UP000578091"/>
    </source>
</evidence>
<reference evidence="2 3" key="1">
    <citation type="submission" date="2020-07" db="EMBL/GenBank/DDBJ databases">
        <title>Luteimonas sp. SJ-92.</title>
        <authorList>
            <person name="Huang X.-X."/>
            <person name="Xu L."/>
            <person name="Sun J.-Q."/>
        </authorList>
    </citation>
    <scope>NUCLEOTIDE SEQUENCE [LARGE SCALE GENOMIC DNA]</scope>
    <source>
        <strain evidence="2 3">SJ-92</strain>
    </source>
</reference>
<gene>
    <name evidence="2" type="ORF">H0E84_01175</name>
</gene>
<comment type="caution">
    <text evidence="2">The sequence shown here is derived from an EMBL/GenBank/DDBJ whole genome shotgun (WGS) entry which is preliminary data.</text>
</comment>
<feature type="transmembrane region" description="Helical" evidence="1">
    <location>
        <begin position="106"/>
        <end position="126"/>
    </location>
</feature>
<proteinExistence type="predicted"/>
<dbReference type="RefSeq" id="WP_180676789.1">
    <property type="nucleotide sequence ID" value="NZ_JACCKA010000009.1"/>
</dbReference>
<keyword evidence="1" id="KW-0812">Transmembrane</keyword>
<feature type="transmembrane region" description="Helical" evidence="1">
    <location>
        <begin position="80"/>
        <end position="100"/>
    </location>
</feature>
<accession>A0A853J7Y1</accession>
<dbReference type="Proteomes" id="UP000578091">
    <property type="component" value="Unassembled WGS sequence"/>
</dbReference>